<name>A0ABW0YHJ9_9BACI</name>
<comment type="subcellular location">
    <subcellularLocation>
        <location evidence="6">Cytoplasm</location>
    </subcellularLocation>
</comment>
<evidence type="ECO:0000256" key="3">
    <source>
        <dbReference type="ARBA" id="ARBA00022679"/>
    </source>
</evidence>
<dbReference type="GO" id="GO:0008168">
    <property type="term" value="F:methyltransferase activity"/>
    <property type="evidence" value="ECO:0007669"/>
    <property type="project" value="UniProtKB-KW"/>
</dbReference>
<dbReference type="CDD" id="cd18081">
    <property type="entry name" value="RlmH-like"/>
    <property type="match status" value="1"/>
</dbReference>
<comment type="subunit">
    <text evidence="6">Homodimer.</text>
</comment>
<dbReference type="InterPro" id="IPR029028">
    <property type="entry name" value="Alpha/beta_knot_MTases"/>
</dbReference>
<feature type="binding site" evidence="6">
    <location>
        <position position="76"/>
    </location>
    <ligand>
        <name>S-adenosyl-L-methionine</name>
        <dbReference type="ChEBI" id="CHEBI:59789"/>
    </ligand>
</feature>
<dbReference type="Proteomes" id="UP001596142">
    <property type="component" value="Unassembled WGS sequence"/>
</dbReference>
<dbReference type="SUPFAM" id="SSF75217">
    <property type="entry name" value="alpha/beta knot"/>
    <property type="match status" value="1"/>
</dbReference>
<evidence type="ECO:0000313" key="7">
    <source>
        <dbReference type="EMBL" id="MFC5711616.1"/>
    </source>
</evidence>
<feature type="binding site" evidence="6">
    <location>
        <begin position="127"/>
        <end position="132"/>
    </location>
    <ligand>
        <name>S-adenosyl-L-methionine</name>
        <dbReference type="ChEBI" id="CHEBI:59789"/>
    </ligand>
</feature>
<dbReference type="NCBIfam" id="NF000986">
    <property type="entry name" value="PRK00103.1-4"/>
    <property type="match status" value="1"/>
</dbReference>
<dbReference type="EMBL" id="JBHSOZ010000002">
    <property type="protein sequence ID" value="MFC5711616.1"/>
    <property type="molecule type" value="Genomic_DNA"/>
</dbReference>
<comment type="catalytic activity">
    <reaction evidence="6">
        <text>pseudouridine(1915) in 23S rRNA + S-adenosyl-L-methionine = N(3)-methylpseudouridine(1915) in 23S rRNA + S-adenosyl-L-homocysteine + H(+)</text>
        <dbReference type="Rhea" id="RHEA:42752"/>
        <dbReference type="Rhea" id="RHEA-COMP:10221"/>
        <dbReference type="Rhea" id="RHEA-COMP:10222"/>
        <dbReference type="ChEBI" id="CHEBI:15378"/>
        <dbReference type="ChEBI" id="CHEBI:57856"/>
        <dbReference type="ChEBI" id="CHEBI:59789"/>
        <dbReference type="ChEBI" id="CHEBI:65314"/>
        <dbReference type="ChEBI" id="CHEBI:74486"/>
        <dbReference type="EC" id="2.1.1.177"/>
    </reaction>
</comment>
<comment type="similarity">
    <text evidence="5 6">Belongs to the RNA methyltransferase RlmH family.</text>
</comment>
<dbReference type="EC" id="2.1.1.177" evidence="6"/>
<sequence length="159" mass="18199">MNITIIAVGKLKEKFMKQGIEEYHKRMTTLANVKIMEVADEKTPDQLSEKEQEQVKDKEGERILAKIPQQAYVIVLDLKGEMLSSESLAEKLNHLALHGKSKVVFVIGGSLGISESVRRRADFLWSMSKLTFPHQLIRVIVMEQVYRAFQINRGSSYHK</sequence>
<evidence type="ECO:0000256" key="6">
    <source>
        <dbReference type="HAMAP-Rule" id="MF_00658"/>
    </source>
</evidence>
<feature type="binding site" evidence="6">
    <location>
        <position position="108"/>
    </location>
    <ligand>
        <name>S-adenosyl-L-methionine</name>
        <dbReference type="ChEBI" id="CHEBI:59789"/>
    </ligand>
</feature>
<dbReference type="PANTHER" id="PTHR33603">
    <property type="entry name" value="METHYLTRANSFERASE"/>
    <property type="match status" value="1"/>
</dbReference>
<comment type="function">
    <text evidence="6">Specifically methylates the pseudouridine at position 1915 (m3Psi1915) in 23S rRNA.</text>
</comment>
<dbReference type="Gene3D" id="3.40.1280.10">
    <property type="match status" value="1"/>
</dbReference>
<dbReference type="RefSeq" id="WP_385938100.1">
    <property type="nucleotide sequence ID" value="NZ_JBHSOZ010000002.1"/>
</dbReference>
<evidence type="ECO:0000256" key="2">
    <source>
        <dbReference type="ARBA" id="ARBA00022603"/>
    </source>
</evidence>
<keyword evidence="1 6" id="KW-0698">rRNA processing</keyword>
<dbReference type="GO" id="GO:0032259">
    <property type="term" value="P:methylation"/>
    <property type="evidence" value="ECO:0007669"/>
    <property type="project" value="UniProtKB-KW"/>
</dbReference>
<proteinExistence type="inferred from homology"/>
<evidence type="ECO:0000313" key="8">
    <source>
        <dbReference type="Proteomes" id="UP001596142"/>
    </source>
</evidence>
<keyword evidence="2 6" id="KW-0489">Methyltransferase</keyword>
<keyword evidence="8" id="KW-1185">Reference proteome</keyword>
<dbReference type="Pfam" id="PF02590">
    <property type="entry name" value="SPOUT_MTase"/>
    <property type="match status" value="1"/>
</dbReference>
<protein>
    <recommendedName>
        <fullName evidence="6">Ribosomal RNA large subunit methyltransferase H</fullName>
        <ecNumber evidence="6">2.1.1.177</ecNumber>
    </recommendedName>
    <alternativeName>
        <fullName evidence="6">23S rRNA (pseudouridine1915-N3)-methyltransferase</fullName>
    </alternativeName>
    <alternativeName>
        <fullName evidence="6">23S rRNA m3Psi1915 methyltransferase</fullName>
    </alternativeName>
    <alternativeName>
        <fullName evidence="6">rRNA (pseudouridine-N3-)-methyltransferase RlmH</fullName>
    </alternativeName>
</protein>
<dbReference type="HAMAP" id="MF_00658">
    <property type="entry name" value="23SrRNA_methyltr_H"/>
    <property type="match status" value="1"/>
</dbReference>
<evidence type="ECO:0000256" key="4">
    <source>
        <dbReference type="ARBA" id="ARBA00022691"/>
    </source>
</evidence>
<reference evidence="8" key="1">
    <citation type="journal article" date="2019" name="Int. J. Syst. Evol. Microbiol.">
        <title>The Global Catalogue of Microorganisms (GCM) 10K type strain sequencing project: providing services to taxonomists for standard genome sequencing and annotation.</title>
        <authorList>
            <consortium name="The Broad Institute Genomics Platform"/>
            <consortium name="The Broad Institute Genome Sequencing Center for Infectious Disease"/>
            <person name="Wu L."/>
            <person name="Ma J."/>
        </authorList>
    </citation>
    <scope>NUCLEOTIDE SEQUENCE [LARGE SCALE GENOMIC DNA]</scope>
    <source>
        <strain evidence="8">CECT 7184</strain>
    </source>
</reference>
<dbReference type="NCBIfam" id="NF000985">
    <property type="entry name" value="PRK00103.1-3"/>
    <property type="match status" value="1"/>
</dbReference>
<dbReference type="PIRSF" id="PIRSF004505">
    <property type="entry name" value="MT_bac"/>
    <property type="match status" value="1"/>
</dbReference>
<comment type="caution">
    <text evidence="7">The sequence shown here is derived from an EMBL/GenBank/DDBJ whole genome shotgun (WGS) entry which is preliminary data.</text>
</comment>
<dbReference type="InterPro" id="IPR003742">
    <property type="entry name" value="RlmH-like"/>
</dbReference>
<dbReference type="InterPro" id="IPR029026">
    <property type="entry name" value="tRNA_m1G_MTases_N"/>
</dbReference>
<keyword evidence="4 6" id="KW-0949">S-adenosyl-L-methionine</keyword>
<keyword evidence="6" id="KW-0963">Cytoplasm</keyword>
<evidence type="ECO:0000256" key="5">
    <source>
        <dbReference type="ARBA" id="ARBA00038303"/>
    </source>
</evidence>
<accession>A0ABW0YHJ9</accession>
<dbReference type="NCBIfam" id="TIGR00246">
    <property type="entry name" value="tRNA_RlmH_YbeA"/>
    <property type="match status" value="1"/>
</dbReference>
<gene>
    <name evidence="6 7" type="primary">rlmH</name>
    <name evidence="7" type="ORF">ACFPU1_02335</name>
</gene>
<keyword evidence="3 6" id="KW-0808">Transferase</keyword>
<organism evidence="7 8">
    <name type="scientific">Thalassorhabdus alkalitolerans</name>
    <dbReference type="NCBI Taxonomy" id="2282697"/>
    <lineage>
        <taxon>Bacteria</taxon>
        <taxon>Bacillati</taxon>
        <taxon>Bacillota</taxon>
        <taxon>Bacilli</taxon>
        <taxon>Bacillales</taxon>
        <taxon>Bacillaceae</taxon>
        <taxon>Thalassorhabdus</taxon>
    </lineage>
</organism>
<evidence type="ECO:0000256" key="1">
    <source>
        <dbReference type="ARBA" id="ARBA00022552"/>
    </source>
</evidence>
<dbReference type="PANTHER" id="PTHR33603:SF1">
    <property type="entry name" value="RIBOSOMAL RNA LARGE SUBUNIT METHYLTRANSFERASE H"/>
    <property type="match status" value="1"/>
</dbReference>